<evidence type="ECO:0008006" key="9">
    <source>
        <dbReference type="Google" id="ProtNLM"/>
    </source>
</evidence>
<comment type="similarity">
    <text evidence="2">Belongs to the cornichon family.</text>
</comment>
<dbReference type="Proteomes" id="UP000822688">
    <property type="component" value="Chromosome 3"/>
</dbReference>
<evidence type="ECO:0000256" key="2">
    <source>
        <dbReference type="ARBA" id="ARBA00010095"/>
    </source>
</evidence>
<evidence type="ECO:0000256" key="4">
    <source>
        <dbReference type="ARBA" id="ARBA00022989"/>
    </source>
</evidence>
<keyword evidence="8" id="KW-1185">Reference proteome</keyword>
<organism evidence="7 8">
    <name type="scientific">Ceratodon purpureus</name>
    <name type="common">Fire moss</name>
    <name type="synonym">Dicranum purpureum</name>
    <dbReference type="NCBI Taxonomy" id="3225"/>
    <lineage>
        <taxon>Eukaryota</taxon>
        <taxon>Viridiplantae</taxon>
        <taxon>Streptophyta</taxon>
        <taxon>Embryophyta</taxon>
        <taxon>Bryophyta</taxon>
        <taxon>Bryophytina</taxon>
        <taxon>Bryopsida</taxon>
        <taxon>Dicranidae</taxon>
        <taxon>Pseudoditrichales</taxon>
        <taxon>Ditrichaceae</taxon>
        <taxon>Ceratodon</taxon>
    </lineage>
</organism>
<feature type="transmembrane region" description="Helical" evidence="6">
    <location>
        <begin position="50"/>
        <end position="72"/>
    </location>
</feature>
<evidence type="ECO:0000313" key="7">
    <source>
        <dbReference type="EMBL" id="KAG0583596.1"/>
    </source>
</evidence>
<dbReference type="AlphaFoldDB" id="A0A8T0IL64"/>
<dbReference type="GO" id="GO:0016192">
    <property type="term" value="P:vesicle-mediated transport"/>
    <property type="evidence" value="ECO:0007669"/>
    <property type="project" value="InterPro"/>
</dbReference>
<dbReference type="OrthoDB" id="434393at2759"/>
<feature type="transmembrane region" description="Helical" evidence="6">
    <location>
        <begin position="6"/>
        <end position="29"/>
    </location>
</feature>
<evidence type="ECO:0000256" key="3">
    <source>
        <dbReference type="ARBA" id="ARBA00022692"/>
    </source>
</evidence>
<dbReference type="InterPro" id="IPR003377">
    <property type="entry name" value="Cornichon"/>
</dbReference>
<evidence type="ECO:0000256" key="6">
    <source>
        <dbReference type="SAM" id="Phobius"/>
    </source>
</evidence>
<comment type="caution">
    <text evidence="7">The sequence shown here is derived from an EMBL/GenBank/DDBJ whole genome shotgun (WGS) entry which is preliminary data.</text>
</comment>
<dbReference type="GO" id="GO:0016020">
    <property type="term" value="C:membrane"/>
    <property type="evidence" value="ECO:0007669"/>
    <property type="project" value="UniProtKB-SubCell"/>
</dbReference>
<dbReference type="SMART" id="SM01398">
    <property type="entry name" value="Cornichon"/>
    <property type="match status" value="1"/>
</dbReference>
<proteinExistence type="inferred from homology"/>
<protein>
    <recommendedName>
        <fullName evidence="9">Protein cornichon homolog 1</fullName>
    </recommendedName>
</protein>
<keyword evidence="4 6" id="KW-1133">Transmembrane helix</keyword>
<dbReference type="Pfam" id="PF03311">
    <property type="entry name" value="Cornichon"/>
    <property type="match status" value="1"/>
</dbReference>
<comment type="subcellular location">
    <subcellularLocation>
        <location evidence="1">Membrane</location>
        <topology evidence="1">Multi-pass membrane protein</topology>
    </subcellularLocation>
</comment>
<dbReference type="EMBL" id="CM026423">
    <property type="protein sequence ID" value="KAG0583596.1"/>
    <property type="molecule type" value="Genomic_DNA"/>
</dbReference>
<keyword evidence="3 6" id="KW-0812">Transmembrane</keyword>
<evidence type="ECO:0000313" key="8">
    <source>
        <dbReference type="Proteomes" id="UP000822688"/>
    </source>
</evidence>
<sequence>MAGDLFLWLFCFFAVVSLLGILVYQLMCLSDLEFDYINPFDSSSRINSFIIPEFLIHGALSCVYLLTGHWLLFLLNVPLTYYHVNLYLKKQHLLDVTEIFNLLDREKKYRLVKLAFYLLLFFIVIYKLVLTAVYLILEHEDKVQSGAFTGIHSDM</sequence>
<evidence type="ECO:0000256" key="1">
    <source>
        <dbReference type="ARBA" id="ARBA00004141"/>
    </source>
</evidence>
<feature type="transmembrane region" description="Helical" evidence="6">
    <location>
        <begin position="114"/>
        <end position="137"/>
    </location>
</feature>
<dbReference type="PANTHER" id="PTHR12290">
    <property type="entry name" value="CORNICHON-RELATED"/>
    <property type="match status" value="1"/>
</dbReference>
<gene>
    <name evidence="7" type="ORF">KC19_3G148300</name>
</gene>
<accession>A0A8T0IL64</accession>
<name>A0A8T0IL64_CERPU</name>
<evidence type="ECO:0000256" key="5">
    <source>
        <dbReference type="ARBA" id="ARBA00023136"/>
    </source>
</evidence>
<keyword evidence="5 6" id="KW-0472">Membrane</keyword>
<reference evidence="7" key="1">
    <citation type="submission" date="2020-06" db="EMBL/GenBank/DDBJ databases">
        <title>WGS assembly of Ceratodon purpureus strain R40.</title>
        <authorList>
            <person name="Carey S.B."/>
            <person name="Jenkins J."/>
            <person name="Shu S."/>
            <person name="Lovell J.T."/>
            <person name="Sreedasyam A."/>
            <person name="Maumus F."/>
            <person name="Tiley G.P."/>
            <person name="Fernandez-Pozo N."/>
            <person name="Barry K."/>
            <person name="Chen C."/>
            <person name="Wang M."/>
            <person name="Lipzen A."/>
            <person name="Daum C."/>
            <person name="Saski C.A."/>
            <person name="Payton A.C."/>
            <person name="Mcbreen J.C."/>
            <person name="Conrad R.E."/>
            <person name="Kollar L.M."/>
            <person name="Olsson S."/>
            <person name="Huttunen S."/>
            <person name="Landis J.B."/>
            <person name="Wickett N.J."/>
            <person name="Johnson M.G."/>
            <person name="Rensing S.A."/>
            <person name="Grimwood J."/>
            <person name="Schmutz J."/>
            <person name="Mcdaniel S.F."/>
        </authorList>
    </citation>
    <scope>NUCLEOTIDE SEQUENCE</scope>
    <source>
        <strain evidence="7">R40</strain>
    </source>
</reference>